<evidence type="ECO:0000256" key="3">
    <source>
        <dbReference type="ARBA" id="ARBA00023125"/>
    </source>
</evidence>
<reference evidence="6 7" key="1">
    <citation type="journal article" date="2011" name="J. Bacteriol.">
        <title>Genome sequence of Salinisphaera shabanensis, a gammaproteobacterium from the harsh, variable environment of the brine-seawater interface of the Shaban Deep in the Red Sea.</title>
        <authorList>
            <person name="Antunes A."/>
            <person name="Alam I."/>
            <person name="Bajic V.B."/>
            <person name="Stingl U."/>
        </authorList>
    </citation>
    <scope>NUCLEOTIDE SEQUENCE [LARGE SCALE GENOMIC DNA]</scope>
    <source>
        <strain evidence="6 7">E1L3A</strain>
    </source>
</reference>
<protein>
    <submittedName>
        <fullName evidence="6">Transcriptional regulator LysR family protein</fullName>
    </submittedName>
</protein>
<dbReference type="PANTHER" id="PTHR30419:SF31">
    <property type="entry name" value="BLR3139 PROTEIN"/>
    <property type="match status" value="1"/>
</dbReference>
<reference evidence="6 7" key="2">
    <citation type="journal article" date="2013" name="PLoS ONE">
        <title>INDIGO - INtegrated Data Warehouse of MIcrobial GenOmes with Examples from the Red Sea Extremophiles.</title>
        <authorList>
            <person name="Alam I."/>
            <person name="Antunes A."/>
            <person name="Kamau A.A."/>
            <person name="Ba Alawi W."/>
            <person name="Kalkatawi M."/>
            <person name="Stingl U."/>
            <person name="Bajic V.B."/>
        </authorList>
    </citation>
    <scope>NUCLEOTIDE SEQUENCE [LARGE SCALE GENOMIC DNA]</scope>
    <source>
        <strain evidence="6 7">E1L3A</strain>
    </source>
</reference>
<dbReference type="CDD" id="cd05466">
    <property type="entry name" value="PBP2_LTTR_substrate"/>
    <property type="match status" value="1"/>
</dbReference>
<dbReference type="FunFam" id="1.10.10.10:FF:000001">
    <property type="entry name" value="LysR family transcriptional regulator"/>
    <property type="match status" value="1"/>
</dbReference>
<accession>U2EI92</accession>
<evidence type="ECO:0000256" key="1">
    <source>
        <dbReference type="ARBA" id="ARBA00009437"/>
    </source>
</evidence>
<evidence type="ECO:0000313" key="7">
    <source>
        <dbReference type="Proteomes" id="UP000006242"/>
    </source>
</evidence>
<dbReference type="InterPro" id="IPR036388">
    <property type="entry name" value="WH-like_DNA-bd_sf"/>
</dbReference>
<organism evidence="6 7">
    <name type="scientific">Salinisphaera shabanensis E1L3A</name>
    <dbReference type="NCBI Taxonomy" id="1033802"/>
    <lineage>
        <taxon>Bacteria</taxon>
        <taxon>Pseudomonadati</taxon>
        <taxon>Pseudomonadota</taxon>
        <taxon>Gammaproteobacteria</taxon>
        <taxon>Salinisphaerales</taxon>
        <taxon>Salinisphaeraceae</taxon>
        <taxon>Salinisphaera</taxon>
    </lineage>
</organism>
<dbReference type="AlphaFoldDB" id="U2EI92"/>
<keyword evidence="7" id="KW-1185">Reference proteome</keyword>
<dbReference type="InterPro" id="IPR000847">
    <property type="entry name" value="LysR_HTH_N"/>
</dbReference>
<evidence type="ECO:0000256" key="2">
    <source>
        <dbReference type="ARBA" id="ARBA00023015"/>
    </source>
</evidence>
<comment type="similarity">
    <text evidence="1">Belongs to the LysR transcriptional regulatory family.</text>
</comment>
<evidence type="ECO:0000259" key="5">
    <source>
        <dbReference type="PROSITE" id="PS50931"/>
    </source>
</evidence>
<dbReference type="GO" id="GO:0005829">
    <property type="term" value="C:cytosol"/>
    <property type="evidence" value="ECO:0007669"/>
    <property type="project" value="TreeGrafter"/>
</dbReference>
<gene>
    <name evidence="6" type="ORF">SSPSH_003139</name>
</gene>
<dbReference type="InterPro" id="IPR036390">
    <property type="entry name" value="WH_DNA-bd_sf"/>
</dbReference>
<feature type="domain" description="HTH lysR-type" evidence="5">
    <location>
        <begin position="19"/>
        <end position="76"/>
    </location>
</feature>
<dbReference type="Pfam" id="PF00126">
    <property type="entry name" value="HTH_1"/>
    <property type="match status" value="1"/>
</dbReference>
<dbReference type="SUPFAM" id="SSF46785">
    <property type="entry name" value="Winged helix' DNA-binding domain"/>
    <property type="match status" value="1"/>
</dbReference>
<dbReference type="PANTHER" id="PTHR30419">
    <property type="entry name" value="HTH-TYPE TRANSCRIPTIONAL REGULATOR YBHD"/>
    <property type="match status" value="1"/>
</dbReference>
<keyword evidence="4" id="KW-0804">Transcription</keyword>
<dbReference type="InterPro" id="IPR050950">
    <property type="entry name" value="HTH-type_LysR_regulators"/>
</dbReference>
<dbReference type="PRINTS" id="PR00039">
    <property type="entry name" value="HTHLYSR"/>
</dbReference>
<dbReference type="Gene3D" id="3.40.190.290">
    <property type="match status" value="1"/>
</dbReference>
<dbReference type="Proteomes" id="UP000006242">
    <property type="component" value="Unassembled WGS sequence"/>
</dbReference>
<dbReference type="EMBL" id="AFNV02000024">
    <property type="protein sequence ID" value="ERJ18062.1"/>
    <property type="molecule type" value="Genomic_DNA"/>
</dbReference>
<keyword evidence="2" id="KW-0805">Transcription regulation</keyword>
<dbReference type="SUPFAM" id="SSF53850">
    <property type="entry name" value="Periplasmic binding protein-like II"/>
    <property type="match status" value="1"/>
</dbReference>
<sequence>MMGVTLESAIKRREENVHMDIKQLHYLVALAEERHFTRAAERCHVTQPTLSGRIRQLEQELGVPVVERGQRFHDLTPEGRRVLQWAQAILRDCAAMNEELTVLKGGLAGRLSLGVVPSALPMVVALTQSMRRRYPKVQFAIYSRTSDELLRDIQDFRLDAGITYLDNEPVEHMTTLDLYTERYRLFVAHDHPWTNRRSVTWREAADEPLCLLTPNMQNRRIIDQIFAQTRKTPTVPVETDSIVNLWAHIKFAGLSGILPEYFGELLGADTSIRSIALDDIDSTHRVGLVTLERDPLSPMVSALFETCREGGLFPLGTN</sequence>
<name>U2EI92_9GAMM</name>
<evidence type="ECO:0000313" key="6">
    <source>
        <dbReference type="EMBL" id="ERJ18062.1"/>
    </source>
</evidence>
<dbReference type="GO" id="GO:0003700">
    <property type="term" value="F:DNA-binding transcription factor activity"/>
    <property type="evidence" value="ECO:0007669"/>
    <property type="project" value="InterPro"/>
</dbReference>
<dbReference type="Gene3D" id="1.10.10.10">
    <property type="entry name" value="Winged helix-like DNA-binding domain superfamily/Winged helix DNA-binding domain"/>
    <property type="match status" value="1"/>
</dbReference>
<proteinExistence type="inferred from homology"/>
<keyword evidence="3" id="KW-0238">DNA-binding</keyword>
<dbReference type="STRING" id="1033802.SSPSH_003139"/>
<evidence type="ECO:0000256" key="4">
    <source>
        <dbReference type="ARBA" id="ARBA00023163"/>
    </source>
</evidence>
<dbReference type="GO" id="GO:0003677">
    <property type="term" value="F:DNA binding"/>
    <property type="evidence" value="ECO:0007669"/>
    <property type="project" value="UniProtKB-KW"/>
</dbReference>
<dbReference type="InterPro" id="IPR005119">
    <property type="entry name" value="LysR_subst-bd"/>
</dbReference>
<dbReference type="eggNOG" id="COG0583">
    <property type="taxonomic scope" value="Bacteria"/>
</dbReference>
<dbReference type="Pfam" id="PF03466">
    <property type="entry name" value="LysR_substrate"/>
    <property type="match status" value="1"/>
</dbReference>
<comment type="caution">
    <text evidence="6">The sequence shown here is derived from an EMBL/GenBank/DDBJ whole genome shotgun (WGS) entry which is preliminary data.</text>
</comment>
<dbReference type="PROSITE" id="PS50931">
    <property type="entry name" value="HTH_LYSR"/>
    <property type="match status" value="1"/>
</dbReference>